<dbReference type="InterPro" id="IPR012255">
    <property type="entry name" value="ETF_b"/>
</dbReference>
<evidence type="ECO:0000313" key="7">
    <source>
        <dbReference type="Proteomes" id="UP001596523"/>
    </source>
</evidence>
<dbReference type="InterPro" id="IPR014729">
    <property type="entry name" value="Rossmann-like_a/b/a_fold"/>
</dbReference>
<dbReference type="Gene3D" id="3.40.50.620">
    <property type="entry name" value="HUPs"/>
    <property type="match status" value="1"/>
</dbReference>
<dbReference type="Proteomes" id="UP001596523">
    <property type="component" value="Unassembled WGS sequence"/>
</dbReference>
<evidence type="ECO:0000259" key="5">
    <source>
        <dbReference type="SMART" id="SM00893"/>
    </source>
</evidence>
<dbReference type="PANTHER" id="PTHR21294">
    <property type="entry name" value="ELECTRON TRANSFER FLAVOPROTEIN BETA-SUBUNIT"/>
    <property type="match status" value="1"/>
</dbReference>
<comment type="function">
    <text evidence="3">The electron transfer flavoprotein serves as a specific electron acceptor for other dehydrogenases. It transfers the electrons to the main respiratory chain via ETF-ubiquinone oxidoreductase (ETF dehydrogenase).</text>
</comment>
<gene>
    <name evidence="6" type="ORF">ACFQVC_40405</name>
</gene>
<dbReference type="InterPro" id="IPR014730">
    <property type="entry name" value="ETF_a/b_N"/>
</dbReference>
<dbReference type="Pfam" id="PF01012">
    <property type="entry name" value="ETF"/>
    <property type="match status" value="1"/>
</dbReference>
<dbReference type="SUPFAM" id="SSF52402">
    <property type="entry name" value="Adenine nucleotide alpha hydrolases-like"/>
    <property type="match status" value="1"/>
</dbReference>
<dbReference type="SMART" id="SM00893">
    <property type="entry name" value="ETF"/>
    <property type="match status" value="1"/>
</dbReference>
<evidence type="ECO:0000256" key="2">
    <source>
        <dbReference type="ARBA" id="ARBA00011355"/>
    </source>
</evidence>
<evidence type="ECO:0000256" key="4">
    <source>
        <dbReference type="SAM" id="MobiDB-lite"/>
    </source>
</evidence>
<dbReference type="NCBIfam" id="TIGR04503">
    <property type="entry name" value="mft_etfB"/>
    <property type="match status" value="1"/>
</dbReference>
<reference evidence="7" key="1">
    <citation type="journal article" date="2019" name="Int. J. Syst. Evol. Microbiol.">
        <title>The Global Catalogue of Microorganisms (GCM) 10K type strain sequencing project: providing services to taxonomists for standard genome sequencing and annotation.</title>
        <authorList>
            <consortium name="The Broad Institute Genomics Platform"/>
            <consortium name="The Broad Institute Genome Sequencing Center for Infectious Disease"/>
            <person name="Wu L."/>
            <person name="Ma J."/>
        </authorList>
    </citation>
    <scope>NUCLEOTIDE SEQUENCE [LARGE SCALE GENOMIC DNA]</scope>
    <source>
        <strain evidence="7">SYNS20</strain>
    </source>
</reference>
<sequence>MSAVLVAVALRCVDPRAAVHPLTGEVRAEAYAAGAGPADLCALEHALRIAEAFGGRCLAVTVGSVDAEGVLRDALAAGAHEALRVEGPDEDSAATARTLHTALAERGPLPDVVVCGDRSADRGTGATPAHLAGLLGASQALGLVELTPVDGHLKALRRLDGGRREVLSVPLPAVCSVERDTTTVRRAPLPAVLSSRTAHIDLATVAARGREGTPVRTGRPRPYRPRARVLTPPEGDTPRARLLTLTGAHTTPRTPPRLLTPDTAAQAAEALLAFVRAEKSGDEG</sequence>
<evidence type="ECO:0000313" key="6">
    <source>
        <dbReference type="EMBL" id="MFC7310463.1"/>
    </source>
</evidence>
<dbReference type="RefSeq" id="WP_381841038.1">
    <property type="nucleotide sequence ID" value="NZ_JBHTCF010000034.1"/>
</dbReference>
<proteinExistence type="predicted"/>
<comment type="subunit">
    <text evidence="2">Heterodimer of an alpha and a beta subunit.</text>
</comment>
<dbReference type="InterPro" id="IPR030982">
    <property type="entry name" value="Mft_EtfB"/>
</dbReference>
<comment type="caution">
    <text evidence="6">The sequence shown here is derived from an EMBL/GenBank/DDBJ whole genome shotgun (WGS) entry which is preliminary data.</text>
</comment>
<keyword evidence="7" id="KW-1185">Reference proteome</keyword>
<feature type="compositionally biased region" description="Basic residues" evidence="4">
    <location>
        <begin position="218"/>
        <end position="227"/>
    </location>
</feature>
<protein>
    <submittedName>
        <fullName evidence="6">Mycofactocin-associated electron transfer flavoprotein beta subunit</fullName>
    </submittedName>
</protein>
<comment type="cofactor">
    <cofactor evidence="1">
        <name>FAD</name>
        <dbReference type="ChEBI" id="CHEBI:57692"/>
    </cofactor>
</comment>
<feature type="region of interest" description="Disordered" evidence="4">
    <location>
        <begin position="209"/>
        <end position="239"/>
    </location>
</feature>
<dbReference type="EMBL" id="JBHTCF010000034">
    <property type="protein sequence ID" value="MFC7310463.1"/>
    <property type="molecule type" value="Genomic_DNA"/>
</dbReference>
<organism evidence="6 7">
    <name type="scientific">Streptomyces monticola</name>
    <dbReference type="NCBI Taxonomy" id="2666263"/>
    <lineage>
        <taxon>Bacteria</taxon>
        <taxon>Bacillati</taxon>
        <taxon>Actinomycetota</taxon>
        <taxon>Actinomycetes</taxon>
        <taxon>Kitasatosporales</taxon>
        <taxon>Streptomycetaceae</taxon>
        <taxon>Streptomyces</taxon>
    </lineage>
</organism>
<accession>A0ABW2JY72</accession>
<evidence type="ECO:0000256" key="1">
    <source>
        <dbReference type="ARBA" id="ARBA00001974"/>
    </source>
</evidence>
<evidence type="ECO:0000256" key="3">
    <source>
        <dbReference type="ARBA" id="ARBA00025649"/>
    </source>
</evidence>
<name>A0ABW2JY72_9ACTN</name>
<feature type="domain" description="Electron transfer flavoprotein alpha/beta-subunit N-terminal" evidence="5">
    <location>
        <begin position="24"/>
        <end position="211"/>
    </location>
</feature>